<feature type="domain" description="SpaA-like prealbumin fold" evidence="2">
    <location>
        <begin position="1379"/>
        <end position="1470"/>
    </location>
</feature>
<protein>
    <recommendedName>
        <fullName evidence="2">SpaA-like prealbumin fold domain-containing protein</fullName>
    </recommendedName>
</protein>
<dbReference type="InterPro" id="IPR055371">
    <property type="entry name" value="SpaA_PFL_dom_4"/>
</dbReference>
<gene>
    <name evidence="3" type="ORF">A3C72_01980</name>
</gene>
<evidence type="ECO:0000259" key="2">
    <source>
        <dbReference type="Pfam" id="PF24514"/>
    </source>
</evidence>
<comment type="caution">
    <text evidence="3">The sequence shown here is derived from an EMBL/GenBank/DDBJ whole genome shotgun (WGS) entry which is preliminary data.</text>
</comment>
<sequence>MFAGRKKSASSFMAGMTILAQLMFVGNFVPVAAYAVGEVPEATEVVVEDTTIEVVENEDVAVTSEATESTDVAAVVSETESESVTEPAPEEAVPATDEVVVTEADVTTPESEAPPSEIVVSNPEEVSAEVAETTEEAVVEESTEAVTESVEGNEESSETVPEETVEETAPVPVSSSVSSSVTSTSPVLKTDKEDYHPGETATIFGKYFGSLQNIVLKIFGSDLGGENYTESIQNVTADAVGSFATTYTLDNIFRPYYKVIASNSSGAVLSETIFLDSGIAKYDQCSNDDGDGYATGDSGCRWTNGNLQPNNSTYYEGEATVQRAHVAGLTPGSHTILFKYGTTKGGKHAYDFLTTDTFSELAPNTVTDADFCEGLSGFPSCDTLIPNPSLLIPPDPNASGFDVAESNRYFKIRNGTITSVGAPTIVSGSYAGDSETTILVSFDVPSNCADKDTTANTCSVLITFGAHVSSQIDWGIGNSAVNINGSPYHVAIDKLDGAAVGQRDNQMQSATVLQNSSITIVKDAVPNNAQDFSFTTTGTGLSNFSLDDDADGTLSNSQTFSGLASGVYTVDEGAVSGWSLTNLTCVDPTGNTTTNLGTGVATINLAAGESVTCTYTNTLQTGHIIVDKVTVPAADSQSFSFDAVGTGYNDFALTDVAAPNDQTLNTGLYSVSETLPAGWVQTSASCVSSIGDTETIGNLELDPGEIITCTFTNTKQGKIIVEKQTNPGGTQAEFEFDPSYGNNFFLIDNQQNDSGYLAPGTYSVAEVNIPTGWSQSGVTCSDQSNPASINLSAGETVTCVFNNTQGGTLIVKKVMVGGTDTFNYTGTPSGSISVNNGTISANVAPGSYNSTESALSGWDLTGLSCDDGNSTVNLETRTATFNVEAGETVTCTFTNTKRGHIIVDKVTIPSGDLQSFDFTTNAGSNFALADETTPHDSGAVVPGTYSVAETPVLGWTQTSATCSDGSPVNAISLQAGETVTCTFTNTKLGTVIINKVTSGGDDTFAYTATGSELLSGFNITTSAGAGSQTFNNVIPGTKTVTETSPLSPWTFSNLVCSDPDNGSSVDTVNRVATIDVDAGETITCTYSNTKQPTLIVNKVLVPSNDTGRFNLKIDGITSGTGAEVGDGGTTGPVVVSIGSHTVSETAALATNLSDYTSVISGDCASDGSVSLAAGETKTCTITNTKKGTIVIEKQTLPNASVQSFGFTGEIVTSLNDDQLSSKQVVPGTYEVTESALAGWDLTGLSCSDGNSAGNIGSRTATFNVEAGEIVTCTFTNTERGHIIIQKNAVPDSNTQAFTFNNNFGNGNPATFQLTDTTAAGLPSYNTEVIPGKYVVTEDAVTGWQLDGTSCSSEETVNDIDVAPGETVTCTFTNVKLAKIILVKNTVGGNSTFDFSMTGTGLPSTDSISTVANTGSKSYENLDPDNTYSITETPIPTGWAKTGAVCDNGDPVTAITPNSGEVITCTFTNTKPVAQIDLTPLTATNKIGDNHVISVNVQTHNGDGAWGPASDGTIVTFSITNSNGATANFVGLNTCTTTAGTCSITINSPTAGHVVIHATASPVVLGVTLPVATNTGGDNSADATKDYVTARITITPSSDVNEVGDEHTFTVTVEKKTGLSWQPVSGAIVDGSVSPAPDSFDETGCLSGTDGSGQCTIVLNSDDVGTFTVDAVTSINVGGVVFNLMTDGVGENSDGAVKYYVDAYITIAPQTATNNITEPHEFVVTVTQVPGGATPAVTADITYVVAPSPDSEITTCGPAVAFVGNTATCTITINNNTPNVFTATASAALTVGGVLLNRTTDGVGQNSVPAEKEYVAGALEVTKIVNLGNVVNPTAISDTFTVTVTGPSYPGGHNIVFNLVNGVLQAPTTVLLDNLIPGDYTVTEADAGLEWTETVPAGAVAVIAKQTAQAEVTNTYVPGSLDVEKAIDLTGYPFASTLTDDFTFTVTGPSYPGGTQVAIHVVNGVVMDSPVTLNNLIPGNYEVEENDPGVAWSVTNGTNNVVVTAGGSVEAKTTNTIKLPHTTISISPSTWESLPGENVILTIIDTNDGEVPLTNPSVVLTYDAVILNLTKSSTEYVSGDTNDDGIIDPGEAWKWEVSVLISADTTFNVTGHGFDPYGNDISPQNGYESEAGSIEVKVIGATRTIGFWQTHTEFTSDVFANELGGEMLIGTTISGHKGNITNIVATGQSQLFGAFYAPIANKTTGKGKNFKRDALDQARIQMLQQLVAAKLNCAAFGCGAATQLLIANSDAAYAGSDKNLIQSLTGQLDTYNNSGDSYAIPPELGASGKATPQASKALANLAFWDNP</sequence>
<feature type="domain" description="SpaA-like prealbumin fold" evidence="2">
    <location>
        <begin position="991"/>
        <end position="1090"/>
    </location>
</feature>
<dbReference type="Proteomes" id="UP000177130">
    <property type="component" value="Unassembled WGS sequence"/>
</dbReference>
<proteinExistence type="predicted"/>
<evidence type="ECO:0000313" key="4">
    <source>
        <dbReference type="Proteomes" id="UP000177130"/>
    </source>
</evidence>
<feature type="compositionally biased region" description="Low complexity" evidence="1">
    <location>
        <begin position="167"/>
        <end position="187"/>
    </location>
</feature>
<dbReference type="EMBL" id="MHRK01000061">
    <property type="protein sequence ID" value="OHA22017.1"/>
    <property type="molecule type" value="Genomic_DNA"/>
</dbReference>
<name>A0A1G2MDR0_9BACT</name>
<evidence type="ECO:0000313" key="3">
    <source>
        <dbReference type="EMBL" id="OHA22017.1"/>
    </source>
</evidence>
<feature type="domain" description="SpaA-like prealbumin fold" evidence="2">
    <location>
        <begin position="1282"/>
        <end position="1374"/>
    </location>
</feature>
<organism evidence="3 4">
    <name type="scientific">Candidatus Taylorbacteria bacterium RIFCSPHIGHO2_02_FULL_43_32b</name>
    <dbReference type="NCBI Taxonomy" id="1802306"/>
    <lineage>
        <taxon>Bacteria</taxon>
        <taxon>Candidatus Tayloriibacteriota</taxon>
    </lineage>
</organism>
<reference evidence="3 4" key="1">
    <citation type="journal article" date="2016" name="Nat. Commun.">
        <title>Thousands of microbial genomes shed light on interconnected biogeochemical processes in an aquifer system.</title>
        <authorList>
            <person name="Anantharaman K."/>
            <person name="Brown C.T."/>
            <person name="Hug L.A."/>
            <person name="Sharon I."/>
            <person name="Castelle C.J."/>
            <person name="Probst A.J."/>
            <person name="Thomas B.C."/>
            <person name="Singh A."/>
            <person name="Wilkins M.J."/>
            <person name="Karaoz U."/>
            <person name="Brodie E.L."/>
            <person name="Williams K.H."/>
            <person name="Hubbard S.S."/>
            <person name="Banfield J.F."/>
        </authorList>
    </citation>
    <scope>NUCLEOTIDE SEQUENCE [LARGE SCALE GENOMIC DNA]</scope>
</reference>
<feature type="domain" description="SpaA-like prealbumin fold" evidence="2">
    <location>
        <begin position="518"/>
        <end position="618"/>
    </location>
</feature>
<evidence type="ECO:0000256" key="1">
    <source>
        <dbReference type="SAM" id="MobiDB-lite"/>
    </source>
</evidence>
<dbReference type="Pfam" id="PF24514">
    <property type="entry name" value="SpaA_4"/>
    <property type="match status" value="8"/>
</dbReference>
<feature type="domain" description="SpaA-like prealbumin fold" evidence="2">
    <location>
        <begin position="902"/>
        <end position="987"/>
    </location>
</feature>
<feature type="domain" description="SpaA-like prealbumin fold" evidence="2">
    <location>
        <begin position="1190"/>
        <end position="1277"/>
    </location>
</feature>
<dbReference type="STRING" id="1802306.A3C72_01980"/>
<feature type="domain" description="SpaA-like prealbumin fold" evidence="2">
    <location>
        <begin position="810"/>
        <end position="897"/>
    </location>
</feature>
<accession>A0A1G2MDR0</accession>
<feature type="domain" description="SpaA-like prealbumin fold" evidence="2">
    <location>
        <begin position="624"/>
        <end position="715"/>
    </location>
</feature>
<feature type="compositionally biased region" description="Acidic residues" evidence="1">
    <location>
        <begin position="151"/>
        <end position="166"/>
    </location>
</feature>
<feature type="region of interest" description="Disordered" evidence="1">
    <location>
        <begin position="138"/>
        <end position="193"/>
    </location>
</feature>